<accession>A0ABT5J1Q2</accession>
<organism evidence="1 2">
    <name type="scientific">Vogesella aquatica</name>
    <dbReference type="NCBI Taxonomy" id="2984206"/>
    <lineage>
        <taxon>Bacteria</taxon>
        <taxon>Pseudomonadati</taxon>
        <taxon>Pseudomonadota</taxon>
        <taxon>Betaproteobacteria</taxon>
        <taxon>Neisseriales</taxon>
        <taxon>Chromobacteriaceae</taxon>
        <taxon>Vogesella</taxon>
    </lineage>
</organism>
<reference evidence="1 2" key="1">
    <citation type="submission" date="2023-01" db="EMBL/GenBank/DDBJ databases">
        <title>Novel species of the genus Vogesella isolated from rivers.</title>
        <authorList>
            <person name="Lu H."/>
        </authorList>
    </citation>
    <scope>NUCLEOTIDE SEQUENCE [LARGE SCALE GENOMIC DNA]</scope>
    <source>
        <strain evidence="1 2">DC21W</strain>
    </source>
</reference>
<sequence>MWHQHWQNWQNWQRYRPHLHRDGISLPAALLLKQLKSWLDNDDLIIEDLLLDEHGAVFWLRIQHPAPTILQLHCRPETAAAGSDSLRLHYHLQADDSQPSLRGHLLGKAASLAANSGMATHLLQKLAAPLPWLAIDQQYLTLHWHDIPAIQRWLNATVLGYQPLTGWRIAAIHTRHDWLRLQLKRRQPGNQG</sequence>
<comment type="caution">
    <text evidence="1">The sequence shown here is derived from an EMBL/GenBank/DDBJ whole genome shotgun (WGS) entry which is preliminary data.</text>
</comment>
<proteinExistence type="predicted"/>
<evidence type="ECO:0000313" key="2">
    <source>
        <dbReference type="Proteomes" id="UP001219956"/>
    </source>
</evidence>
<gene>
    <name evidence="1" type="ORF">PQU95_13840</name>
</gene>
<dbReference type="Proteomes" id="UP001219956">
    <property type="component" value="Unassembled WGS sequence"/>
</dbReference>
<name>A0ABT5J1Q2_9NEIS</name>
<dbReference type="EMBL" id="JAQQLF010000017">
    <property type="protein sequence ID" value="MDC7718293.1"/>
    <property type="molecule type" value="Genomic_DNA"/>
</dbReference>
<dbReference type="RefSeq" id="WP_272752550.1">
    <property type="nucleotide sequence ID" value="NZ_JAQQLF010000017.1"/>
</dbReference>
<evidence type="ECO:0000313" key="1">
    <source>
        <dbReference type="EMBL" id="MDC7718293.1"/>
    </source>
</evidence>
<keyword evidence="2" id="KW-1185">Reference proteome</keyword>
<protein>
    <submittedName>
        <fullName evidence="1">Uncharacterized protein</fullName>
    </submittedName>
</protein>